<organism evidence="3 4">
    <name type="scientific">Conger conger</name>
    <name type="common">Conger eel</name>
    <name type="synonym">Muraena conger</name>
    <dbReference type="NCBI Taxonomy" id="82655"/>
    <lineage>
        <taxon>Eukaryota</taxon>
        <taxon>Metazoa</taxon>
        <taxon>Chordata</taxon>
        <taxon>Craniata</taxon>
        <taxon>Vertebrata</taxon>
        <taxon>Euteleostomi</taxon>
        <taxon>Actinopterygii</taxon>
        <taxon>Neopterygii</taxon>
        <taxon>Teleostei</taxon>
        <taxon>Anguilliformes</taxon>
        <taxon>Congridae</taxon>
        <taxon>Conger</taxon>
    </lineage>
</organism>
<dbReference type="Pfam" id="PF15275">
    <property type="entry name" value="PEHE"/>
    <property type="match status" value="1"/>
</dbReference>
<dbReference type="EMBL" id="JAFJMO010000009">
    <property type="protein sequence ID" value="KAJ8268288.1"/>
    <property type="molecule type" value="Genomic_DNA"/>
</dbReference>
<feature type="compositionally biased region" description="Polar residues" evidence="1">
    <location>
        <begin position="26"/>
        <end position="37"/>
    </location>
</feature>
<protein>
    <recommendedName>
        <fullName evidence="2">PEHE domain-containing protein</fullName>
    </recommendedName>
</protein>
<dbReference type="PANTHER" id="PTHR22443">
    <property type="entry name" value="NON-SPECIFIC LETHAL 1, ISOFORM M"/>
    <property type="match status" value="1"/>
</dbReference>
<feature type="domain" description="PEHE" evidence="2">
    <location>
        <begin position="22"/>
        <end position="179"/>
    </location>
</feature>
<evidence type="ECO:0000256" key="1">
    <source>
        <dbReference type="SAM" id="MobiDB-lite"/>
    </source>
</evidence>
<dbReference type="PANTHER" id="PTHR22443:SF14">
    <property type="entry name" value="KAT8 REGULATORY NSL COMPLEX SUBUNIT 1"/>
    <property type="match status" value="1"/>
</dbReference>
<dbReference type="InterPro" id="IPR026180">
    <property type="entry name" value="NSL1"/>
</dbReference>
<dbReference type="OrthoDB" id="8964412at2759"/>
<reference evidence="3" key="1">
    <citation type="journal article" date="2023" name="Science">
        <title>Genome structures resolve the early diversification of teleost fishes.</title>
        <authorList>
            <person name="Parey E."/>
            <person name="Louis A."/>
            <person name="Montfort J."/>
            <person name="Bouchez O."/>
            <person name="Roques C."/>
            <person name="Iampietro C."/>
            <person name="Lluch J."/>
            <person name="Castinel A."/>
            <person name="Donnadieu C."/>
            <person name="Desvignes T."/>
            <person name="Floi Bucao C."/>
            <person name="Jouanno E."/>
            <person name="Wen M."/>
            <person name="Mejri S."/>
            <person name="Dirks R."/>
            <person name="Jansen H."/>
            <person name="Henkel C."/>
            <person name="Chen W.J."/>
            <person name="Zahm M."/>
            <person name="Cabau C."/>
            <person name="Klopp C."/>
            <person name="Thompson A.W."/>
            <person name="Robinson-Rechavi M."/>
            <person name="Braasch I."/>
            <person name="Lecointre G."/>
            <person name="Bobe J."/>
            <person name="Postlethwait J.H."/>
            <person name="Berthelot C."/>
            <person name="Roest Crollius H."/>
            <person name="Guiguen Y."/>
        </authorList>
    </citation>
    <scope>NUCLEOTIDE SEQUENCE</scope>
    <source>
        <strain evidence="3">Concon-B</strain>
    </source>
</reference>
<dbReference type="GO" id="GO:0044545">
    <property type="term" value="C:NSL complex"/>
    <property type="evidence" value="ECO:0007669"/>
    <property type="project" value="TreeGrafter"/>
</dbReference>
<feature type="compositionally biased region" description="Acidic residues" evidence="1">
    <location>
        <begin position="61"/>
        <end position="70"/>
    </location>
</feature>
<proteinExistence type="predicted"/>
<accession>A0A9Q1DEH4</accession>
<comment type="caution">
    <text evidence="3">The sequence shown here is derived from an EMBL/GenBank/DDBJ whole genome shotgun (WGS) entry which is preliminary data.</text>
</comment>
<dbReference type="AlphaFoldDB" id="A0A9Q1DEH4"/>
<evidence type="ECO:0000259" key="2">
    <source>
        <dbReference type="SMART" id="SM01300"/>
    </source>
</evidence>
<name>A0A9Q1DEH4_CONCO</name>
<sequence>MPLGLAGLGGGARVQKLQYKEILTPSWRQLESPSATPAGQEAPSPDPPEEEQRATAVQEKEQEEEEVEDLSDAAFLCRHTQCERRERSRWGSWAQRRRRGRYTHIHIHTHTHTHTHAHTHTHTCTHTCTHTYTYTHTCTHTHTHAHTRTHTYTHTHTHPHTHTHTHTYSGRVPFQAYTNYDIYALLFHKQILYLQICLYILQDNANVQTHKYCKPLIAPESRSRP</sequence>
<feature type="region of interest" description="Disordered" evidence="1">
    <location>
        <begin position="25"/>
        <end position="70"/>
    </location>
</feature>
<dbReference type="Proteomes" id="UP001152803">
    <property type="component" value="Unassembled WGS sequence"/>
</dbReference>
<keyword evidence="4" id="KW-1185">Reference proteome</keyword>
<gene>
    <name evidence="3" type="ORF">COCON_G00134600</name>
</gene>
<dbReference type="GO" id="GO:0035035">
    <property type="term" value="F:histone acetyltransferase binding"/>
    <property type="evidence" value="ECO:0007669"/>
    <property type="project" value="TreeGrafter"/>
</dbReference>
<evidence type="ECO:0000313" key="4">
    <source>
        <dbReference type="Proteomes" id="UP001152803"/>
    </source>
</evidence>
<evidence type="ECO:0000313" key="3">
    <source>
        <dbReference type="EMBL" id="KAJ8268288.1"/>
    </source>
</evidence>
<dbReference type="SMART" id="SM01300">
    <property type="entry name" value="PEHE"/>
    <property type="match status" value="1"/>
</dbReference>
<dbReference type="InterPro" id="IPR029332">
    <property type="entry name" value="PEHE_dom"/>
</dbReference>